<accession>A0A2G8JAW8</accession>
<proteinExistence type="predicted"/>
<gene>
    <name evidence="1" type="ORF">BSL78_30307</name>
</gene>
<evidence type="ECO:0000313" key="1">
    <source>
        <dbReference type="EMBL" id="PIK32881.1"/>
    </source>
</evidence>
<keyword evidence="2" id="KW-1185">Reference proteome</keyword>
<name>A0A2G8JAW8_STIJA</name>
<reference evidence="1 2" key="1">
    <citation type="journal article" date="2017" name="PLoS Biol.">
        <title>The sea cucumber genome provides insights into morphological evolution and visceral regeneration.</title>
        <authorList>
            <person name="Zhang X."/>
            <person name="Sun L."/>
            <person name="Yuan J."/>
            <person name="Sun Y."/>
            <person name="Gao Y."/>
            <person name="Zhang L."/>
            <person name="Li S."/>
            <person name="Dai H."/>
            <person name="Hamel J.F."/>
            <person name="Liu C."/>
            <person name="Yu Y."/>
            <person name="Liu S."/>
            <person name="Lin W."/>
            <person name="Guo K."/>
            <person name="Jin S."/>
            <person name="Xu P."/>
            <person name="Storey K.B."/>
            <person name="Huan P."/>
            <person name="Zhang T."/>
            <person name="Zhou Y."/>
            <person name="Zhang J."/>
            <person name="Lin C."/>
            <person name="Li X."/>
            <person name="Xing L."/>
            <person name="Huo D."/>
            <person name="Sun M."/>
            <person name="Wang L."/>
            <person name="Mercier A."/>
            <person name="Li F."/>
            <person name="Yang H."/>
            <person name="Xiang J."/>
        </authorList>
    </citation>
    <scope>NUCLEOTIDE SEQUENCE [LARGE SCALE GENOMIC DNA]</scope>
    <source>
        <strain evidence="1">Shaxun</strain>
        <tissue evidence="1">Muscle</tissue>
    </source>
</reference>
<dbReference type="AlphaFoldDB" id="A0A2G8JAW8"/>
<evidence type="ECO:0000313" key="2">
    <source>
        <dbReference type="Proteomes" id="UP000230750"/>
    </source>
</evidence>
<evidence type="ECO:0008006" key="3">
    <source>
        <dbReference type="Google" id="ProtNLM"/>
    </source>
</evidence>
<comment type="caution">
    <text evidence="1">The sequence shown here is derived from an EMBL/GenBank/DDBJ whole genome shotgun (WGS) entry which is preliminary data.</text>
</comment>
<dbReference type="EMBL" id="MRZV01003062">
    <property type="protein sequence ID" value="PIK32881.1"/>
    <property type="molecule type" value="Genomic_DNA"/>
</dbReference>
<organism evidence="1 2">
    <name type="scientific">Stichopus japonicus</name>
    <name type="common">Sea cucumber</name>
    <dbReference type="NCBI Taxonomy" id="307972"/>
    <lineage>
        <taxon>Eukaryota</taxon>
        <taxon>Metazoa</taxon>
        <taxon>Echinodermata</taxon>
        <taxon>Eleutherozoa</taxon>
        <taxon>Echinozoa</taxon>
        <taxon>Holothuroidea</taxon>
        <taxon>Aspidochirotacea</taxon>
        <taxon>Aspidochirotida</taxon>
        <taxon>Stichopodidae</taxon>
        <taxon>Apostichopus</taxon>
    </lineage>
</organism>
<dbReference type="OrthoDB" id="6082640at2759"/>
<protein>
    <recommendedName>
        <fullName evidence="3">LRAT domain-containing protein</fullName>
    </recommendedName>
</protein>
<sequence>MSDIWIGELEFVDFFCGWPYEINTKQKREIGNGNVVVERLTPEEINTLKLDHSFVYFRGQTFEWGASMMVNFNNGTINRRSQECPNAVWRRQGDSACSLQQAQKLATKFYEIFGEYNLLTNNCHIFAEWFMRNLSSGNCKF</sequence>
<dbReference type="Proteomes" id="UP000230750">
    <property type="component" value="Unassembled WGS sequence"/>
</dbReference>